<comment type="caution">
    <text evidence="1">The sequence shown here is derived from an EMBL/GenBank/DDBJ whole genome shotgun (WGS) entry which is preliminary data.</text>
</comment>
<dbReference type="EMBL" id="MHJN01000013">
    <property type="protein sequence ID" value="OGY68769.1"/>
    <property type="molecule type" value="Genomic_DNA"/>
</dbReference>
<organism evidence="1 2">
    <name type="scientific">Candidatus Harrisonbacteria bacterium RIFOXYA1_FULL_48_8</name>
    <dbReference type="NCBI Taxonomy" id="1798411"/>
    <lineage>
        <taxon>Bacteria</taxon>
        <taxon>Candidatus Harrisoniibacteriota</taxon>
    </lineage>
</organism>
<accession>A0A1G1ZWA9</accession>
<reference evidence="1 2" key="1">
    <citation type="journal article" date="2016" name="Nat. Commun.">
        <title>Thousands of microbial genomes shed light on interconnected biogeochemical processes in an aquifer system.</title>
        <authorList>
            <person name="Anantharaman K."/>
            <person name="Brown C.T."/>
            <person name="Hug L.A."/>
            <person name="Sharon I."/>
            <person name="Castelle C.J."/>
            <person name="Probst A.J."/>
            <person name="Thomas B.C."/>
            <person name="Singh A."/>
            <person name="Wilkins M.J."/>
            <person name="Karaoz U."/>
            <person name="Brodie E.L."/>
            <person name="Williams K.H."/>
            <person name="Hubbard S.S."/>
            <person name="Banfield J.F."/>
        </authorList>
    </citation>
    <scope>NUCLEOTIDE SEQUENCE [LARGE SCALE GENOMIC DNA]</scope>
</reference>
<protein>
    <submittedName>
        <fullName evidence="1">Uncharacterized protein</fullName>
    </submittedName>
</protein>
<dbReference type="AlphaFoldDB" id="A0A1G1ZWA9"/>
<evidence type="ECO:0000313" key="2">
    <source>
        <dbReference type="Proteomes" id="UP000176626"/>
    </source>
</evidence>
<proteinExistence type="predicted"/>
<dbReference type="Proteomes" id="UP000176626">
    <property type="component" value="Unassembled WGS sequence"/>
</dbReference>
<sequence length="91" mass="10242">MVKRVFNRRQEVEITDEEAKQCILDGVFTCVGSGFRVENFKSRAIASGLEGNLEKLLNELIKEGKLRIEYEYISGPPMGGPGWVLVIKRIA</sequence>
<gene>
    <name evidence="1" type="ORF">A2214_01110</name>
</gene>
<evidence type="ECO:0000313" key="1">
    <source>
        <dbReference type="EMBL" id="OGY68769.1"/>
    </source>
</evidence>
<name>A0A1G1ZWA9_9BACT</name>